<name>A0A1Q2L2N6_9BACL</name>
<dbReference type="InterPro" id="IPR038078">
    <property type="entry name" value="PhoU-like_sf"/>
</dbReference>
<evidence type="ECO:0000256" key="6">
    <source>
        <dbReference type="ARBA" id="ARBA00022592"/>
    </source>
</evidence>
<dbReference type="EMBL" id="CP019640">
    <property type="protein sequence ID" value="AQQ54676.1"/>
    <property type="molecule type" value="Genomic_DNA"/>
</dbReference>
<evidence type="ECO:0000256" key="1">
    <source>
        <dbReference type="ARBA" id="ARBA00004496"/>
    </source>
</evidence>
<dbReference type="FunFam" id="1.20.58.220:FF:000004">
    <property type="entry name" value="Phosphate-specific transport system accessory protein PhoU"/>
    <property type="match status" value="1"/>
</dbReference>
<feature type="domain" description="PhoU" evidence="8">
    <location>
        <begin position="18"/>
        <end position="104"/>
    </location>
</feature>
<evidence type="ECO:0000256" key="3">
    <source>
        <dbReference type="ARBA" id="ARBA00011738"/>
    </source>
</evidence>
<evidence type="ECO:0000256" key="7">
    <source>
        <dbReference type="PIRNR" id="PIRNR003107"/>
    </source>
</evidence>
<comment type="subcellular location">
    <subcellularLocation>
        <location evidence="1 7">Cytoplasm</location>
    </subcellularLocation>
</comment>
<evidence type="ECO:0000256" key="2">
    <source>
        <dbReference type="ARBA" id="ARBA00008107"/>
    </source>
</evidence>
<dbReference type="GO" id="GO:0045936">
    <property type="term" value="P:negative regulation of phosphate metabolic process"/>
    <property type="evidence" value="ECO:0007669"/>
    <property type="project" value="InterPro"/>
</dbReference>
<gene>
    <name evidence="9" type="ORF">B0X71_17255</name>
</gene>
<evidence type="ECO:0000256" key="4">
    <source>
        <dbReference type="ARBA" id="ARBA00022448"/>
    </source>
</evidence>
<dbReference type="GO" id="GO:0005737">
    <property type="term" value="C:cytoplasm"/>
    <property type="evidence" value="ECO:0007669"/>
    <property type="project" value="UniProtKB-SubCell"/>
</dbReference>
<comment type="subunit">
    <text evidence="3 7">Homodimer.</text>
</comment>
<comment type="similarity">
    <text evidence="2 7">Belongs to the PhoU family.</text>
</comment>
<evidence type="ECO:0000259" key="8">
    <source>
        <dbReference type="Pfam" id="PF01895"/>
    </source>
</evidence>
<dbReference type="PANTHER" id="PTHR42930">
    <property type="entry name" value="PHOSPHATE-SPECIFIC TRANSPORT SYSTEM ACCESSORY PROTEIN PHOU"/>
    <property type="match status" value="1"/>
</dbReference>
<dbReference type="RefSeq" id="WP_077590576.1">
    <property type="nucleotide sequence ID" value="NZ_CP019640.1"/>
</dbReference>
<dbReference type="Proteomes" id="UP000188184">
    <property type="component" value="Chromosome"/>
</dbReference>
<dbReference type="InterPro" id="IPR028366">
    <property type="entry name" value="PhoU"/>
</dbReference>
<feature type="domain" description="PhoU" evidence="8">
    <location>
        <begin position="121"/>
        <end position="205"/>
    </location>
</feature>
<dbReference type="NCBIfam" id="TIGR02135">
    <property type="entry name" value="phoU_full"/>
    <property type="match status" value="1"/>
</dbReference>
<organism evidence="9 10">
    <name type="scientific">Planococcus lenghuensis</name>
    <dbReference type="NCBI Taxonomy" id="2213202"/>
    <lineage>
        <taxon>Bacteria</taxon>
        <taxon>Bacillati</taxon>
        <taxon>Bacillota</taxon>
        <taxon>Bacilli</taxon>
        <taxon>Bacillales</taxon>
        <taxon>Caryophanaceae</taxon>
        <taxon>Planococcus</taxon>
    </lineage>
</organism>
<dbReference type="KEGG" id="pmar:B0X71_17255"/>
<dbReference type="GO" id="GO:0030643">
    <property type="term" value="P:intracellular phosphate ion homeostasis"/>
    <property type="evidence" value="ECO:0007669"/>
    <property type="project" value="InterPro"/>
</dbReference>
<keyword evidence="5 7" id="KW-0963">Cytoplasm</keyword>
<dbReference type="Pfam" id="PF01895">
    <property type="entry name" value="PhoU"/>
    <property type="match status" value="2"/>
</dbReference>
<dbReference type="PIRSF" id="PIRSF003107">
    <property type="entry name" value="PhoU"/>
    <property type="match status" value="1"/>
</dbReference>
<comment type="function">
    <text evidence="7">Plays a role in the regulation of phosphate uptake.</text>
</comment>
<proteinExistence type="inferred from homology"/>
<evidence type="ECO:0000256" key="5">
    <source>
        <dbReference type="ARBA" id="ARBA00022490"/>
    </source>
</evidence>
<keyword evidence="10" id="KW-1185">Reference proteome</keyword>
<accession>A0A1Q2L2N6</accession>
<dbReference type="Gene3D" id="1.20.58.220">
    <property type="entry name" value="Phosphate transport system protein phou homolog 2, domain 2"/>
    <property type="match status" value="1"/>
</dbReference>
<evidence type="ECO:0000313" key="9">
    <source>
        <dbReference type="EMBL" id="AQQ54676.1"/>
    </source>
</evidence>
<dbReference type="GO" id="GO:0006817">
    <property type="term" value="P:phosphate ion transport"/>
    <property type="evidence" value="ECO:0007669"/>
    <property type="project" value="UniProtKB-KW"/>
</dbReference>
<keyword evidence="4 7" id="KW-0813">Transport</keyword>
<reference evidence="9 10" key="1">
    <citation type="submission" date="2017-02" db="EMBL/GenBank/DDBJ databases">
        <title>The complete genomic sequence of a novel cold adapted crude oil-degrading bacterium Planococcus qaidamina Y42.</title>
        <authorList>
            <person name="Yang R."/>
        </authorList>
    </citation>
    <scope>NUCLEOTIDE SEQUENCE [LARGE SCALE GENOMIC DNA]</scope>
    <source>
        <strain evidence="9 10">Y42</strain>
    </source>
</reference>
<evidence type="ECO:0000313" key="10">
    <source>
        <dbReference type="Proteomes" id="UP000188184"/>
    </source>
</evidence>
<dbReference type="SUPFAM" id="SSF109755">
    <property type="entry name" value="PhoU-like"/>
    <property type="match status" value="1"/>
</dbReference>
<sequence length="219" mass="24549">MANRSSFDNSLNELREDIKHMAGMAREALSLSVSSLKEQDMALAEKVIQNDKAINGFEEKINDNAILLIAKEQPLATDLRKIIVSLKISSDIERIADFAVNVAKGTKRIGYAELVKPIIHIPKMAELVNDMLTQAIDAYKYEDTKLAIDSSKIDDQVDALYKESITELIEIASQDNTNIEQIMQLAMICRYLERSGDHVTNISENTIYMVKGIKTDLNT</sequence>
<protein>
    <recommendedName>
        <fullName evidence="7">Phosphate-specific transport system accessory protein PhoU</fullName>
    </recommendedName>
</protein>
<dbReference type="InterPro" id="IPR026022">
    <property type="entry name" value="PhoU_dom"/>
</dbReference>
<dbReference type="OrthoDB" id="9814256at2"/>
<dbReference type="PANTHER" id="PTHR42930:SF3">
    <property type="entry name" value="PHOSPHATE-SPECIFIC TRANSPORT SYSTEM ACCESSORY PROTEIN PHOU"/>
    <property type="match status" value="1"/>
</dbReference>
<dbReference type="AlphaFoldDB" id="A0A1Q2L2N6"/>
<keyword evidence="6 7" id="KW-0592">Phosphate transport</keyword>